<keyword evidence="1" id="KW-1185">Reference proteome</keyword>
<dbReference type="Proteomes" id="UP000035642">
    <property type="component" value="Unassembled WGS sequence"/>
</dbReference>
<reference evidence="2" key="2">
    <citation type="submission" date="2017-02" db="UniProtKB">
        <authorList>
            <consortium name="WormBaseParasite"/>
        </authorList>
    </citation>
    <scope>IDENTIFICATION</scope>
</reference>
<protein>
    <submittedName>
        <fullName evidence="2">Uncharacterized protein</fullName>
    </submittedName>
</protein>
<dbReference type="WBParaSite" id="ACAC_0000603701-mRNA-1">
    <property type="protein sequence ID" value="ACAC_0000603701-mRNA-1"/>
    <property type="gene ID" value="ACAC_0000603701"/>
</dbReference>
<accession>A0A0K0D7J2</accession>
<evidence type="ECO:0000313" key="2">
    <source>
        <dbReference type="WBParaSite" id="ACAC_0000603701-mRNA-1"/>
    </source>
</evidence>
<reference evidence="1" key="1">
    <citation type="submission" date="2012-09" db="EMBL/GenBank/DDBJ databases">
        <authorList>
            <person name="Martin A.A."/>
        </authorList>
    </citation>
    <scope>NUCLEOTIDE SEQUENCE</scope>
</reference>
<name>A0A0K0D7J2_ANGCA</name>
<dbReference type="STRING" id="6313.A0A0K0D7J2"/>
<dbReference type="AlphaFoldDB" id="A0A0K0D7J2"/>
<evidence type="ECO:0000313" key="1">
    <source>
        <dbReference type="Proteomes" id="UP000035642"/>
    </source>
</evidence>
<organism evidence="1 2">
    <name type="scientific">Angiostrongylus cantonensis</name>
    <name type="common">Rat lungworm</name>
    <dbReference type="NCBI Taxonomy" id="6313"/>
    <lineage>
        <taxon>Eukaryota</taxon>
        <taxon>Metazoa</taxon>
        <taxon>Ecdysozoa</taxon>
        <taxon>Nematoda</taxon>
        <taxon>Chromadorea</taxon>
        <taxon>Rhabditida</taxon>
        <taxon>Rhabditina</taxon>
        <taxon>Rhabditomorpha</taxon>
        <taxon>Strongyloidea</taxon>
        <taxon>Metastrongylidae</taxon>
        <taxon>Angiostrongylus</taxon>
    </lineage>
</organism>
<sequence>MVCFRVLCLYIVNYYTLIVSLMMKLRDIENERKVLEESQMVPINSISGLRTVTQNRTVRDLVTSSFSDRISPHTTPAPLEPWTTVRKYRCE</sequence>
<proteinExistence type="predicted"/>